<dbReference type="RefSeq" id="WP_186981497.1">
    <property type="nucleotide sequence ID" value="NZ_JACOQH010000001.1"/>
</dbReference>
<gene>
    <name evidence="1" type="ORF">H8Z76_01945</name>
</gene>
<comment type="caution">
    <text evidence="1">The sequence shown here is derived from an EMBL/GenBank/DDBJ whole genome shotgun (WGS) entry which is preliminary data.</text>
</comment>
<dbReference type="Proteomes" id="UP000621540">
    <property type="component" value="Unassembled WGS sequence"/>
</dbReference>
<dbReference type="InterPro" id="IPR007739">
    <property type="entry name" value="RgpF"/>
</dbReference>
<organism evidence="1 2">
    <name type="scientific">Roseburia yibonii</name>
    <dbReference type="NCBI Taxonomy" id="2763063"/>
    <lineage>
        <taxon>Bacteria</taxon>
        <taxon>Bacillati</taxon>
        <taxon>Bacillota</taxon>
        <taxon>Clostridia</taxon>
        <taxon>Lachnospirales</taxon>
        <taxon>Lachnospiraceae</taxon>
        <taxon>Roseburia</taxon>
    </lineage>
</organism>
<evidence type="ECO:0000313" key="2">
    <source>
        <dbReference type="Proteomes" id="UP000621540"/>
    </source>
</evidence>
<sequence length="787" mass="91909">MILDSANAKRLILYFMYDKDGIVDDYVPYMLRELKKNSTEILVVCNGKLTRESREKLQEVTPNVLVRENKGFDVWAYKTGLEYYGWDKIRSFDEVIMMNFTIMGPVYPLEEMFKTMDQRDLDFWGITMFHEYKEGDPFGTIPYGYIPNHIQSHFIAVRKPMLNSLEYQMYWDHMQMIHDYREAVGCHEAIFTKRFADAGFKWDVYADLEPDYNNHPILCATKRMLEEKRCPIFKRRSFMQNYDNILTDTVGENAIETYKFIKDHTDYDVDMIWQNILRLENQADIKKNMQLNFVLPEDISKPVDEIVKKRKIALVLHFYFEDLADYCLHYAQSMPPEADIYVTTGSEKKKELIEKTFSVLPNKVKVILIENRGRDVSALLVGTKDFIMDYDYVCFVHDKKVKQLKPDTIGAGFSYKCFENLLASRDFVNNVLCALEENPRAGLLTPPPPNHGDYYITVGLEWGKNYKITKKLAKKLGITVPISKDKEPIAPLGTMFWFRPKAMKLLFDQDWEYTDFPPEPNKTDGTLLHAVERIYSYVVQQEGYYPGWLFSEKGARIEVTNLHHMLRNLNTVVFYEGSGAGNGEEVIRKAKVAFQEWRYFSGLAPEDVAMSAKLYLKEENKDFDENDTCVTESKITAKAEFVYEKLSEFGKVKELRWDPGERAGIVINDFTVTVFTEDGKEIVKTVEDVESSAIVLDNELVFVTKDPKVFITLDEPVEIRSVVITANVLSKIPQEYIDRTRQKFEMLRQKEIMLQHKDLQLESMQILLDHARRPIKQKIIDKILRRN</sequence>
<dbReference type="EMBL" id="JACOQH010000001">
    <property type="protein sequence ID" value="MBC5752798.1"/>
    <property type="molecule type" value="Genomic_DNA"/>
</dbReference>
<keyword evidence="2" id="KW-1185">Reference proteome</keyword>
<evidence type="ECO:0000313" key="1">
    <source>
        <dbReference type="EMBL" id="MBC5752798.1"/>
    </source>
</evidence>
<dbReference type="Pfam" id="PF05045">
    <property type="entry name" value="RgpF"/>
    <property type="match status" value="1"/>
</dbReference>
<protein>
    <submittedName>
        <fullName evidence="1">Rhamnan synthesis F family protein</fullName>
    </submittedName>
</protein>
<proteinExistence type="predicted"/>
<name>A0ABR7I781_9FIRM</name>
<accession>A0ABR7I781</accession>
<reference evidence="1 2" key="1">
    <citation type="submission" date="2020-08" db="EMBL/GenBank/DDBJ databases">
        <title>Genome public.</title>
        <authorList>
            <person name="Liu C."/>
            <person name="Sun Q."/>
        </authorList>
    </citation>
    <scope>NUCLEOTIDE SEQUENCE [LARGE SCALE GENOMIC DNA]</scope>
    <source>
        <strain evidence="1 2">BX0805</strain>
    </source>
</reference>